<feature type="non-terminal residue" evidence="3">
    <location>
        <position position="216"/>
    </location>
</feature>
<keyword evidence="4" id="KW-1185">Reference proteome</keyword>
<dbReference type="EMBL" id="ML119763">
    <property type="protein sequence ID" value="RPA75447.1"/>
    <property type="molecule type" value="Genomic_DNA"/>
</dbReference>
<reference evidence="3 4" key="1">
    <citation type="journal article" date="2018" name="Nat. Ecol. Evol.">
        <title>Pezizomycetes genomes reveal the molecular basis of ectomycorrhizal truffle lifestyle.</title>
        <authorList>
            <person name="Murat C."/>
            <person name="Payen T."/>
            <person name="Noel B."/>
            <person name="Kuo A."/>
            <person name="Morin E."/>
            <person name="Chen J."/>
            <person name="Kohler A."/>
            <person name="Krizsan K."/>
            <person name="Balestrini R."/>
            <person name="Da Silva C."/>
            <person name="Montanini B."/>
            <person name="Hainaut M."/>
            <person name="Levati E."/>
            <person name="Barry K.W."/>
            <person name="Belfiori B."/>
            <person name="Cichocki N."/>
            <person name="Clum A."/>
            <person name="Dockter R.B."/>
            <person name="Fauchery L."/>
            <person name="Guy J."/>
            <person name="Iotti M."/>
            <person name="Le Tacon F."/>
            <person name="Lindquist E.A."/>
            <person name="Lipzen A."/>
            <person name="Malagnac F."/>
            <person name="Mello A."/>
            <person name="Molinier V."/>
            <person name="Miyauchi S."/>
            <person name="Poulain J."/>
            <person name="Riccioni C."/>
            <person name="Rubini A."/>
            <person name="Sitrit Y."/>
            <person name="Splivallo R."/>
            <person name="Traeger S."/>
            <person name="Wang M."/>
            <person name="Zifcakova L."/>
            <person name="Wipf D."/>
            <person name="Zambonelli A."/>
            <person name="Paolocci F."/>
            <person name="Nowrousian M."/>
            <person name="Ottonello S."/>
            <person name="Baldrian P."/>
            <person name="Spatafora J.W."/>
            <person name="Henrissat B."/>
            <person name="Nagy L.G."/>
            <person name="Aury J.M."/>
            <person name="Wincker P."/>
            <person name="Grigoriev I.V."/>
            <person name="Bonfante P."/>
            <person name="Martin F.M."/>
        </authorList>
    </citation>
    <scope>NUCLEOTIDE SEQUENCE [LARGE SCALE GENOMIC DNA]</scope>
    <source>
        <strain evidence="3 4">RN42</strain>
    </source>
</reference>
<feature type="region of interest" description="Disordered" evidence="2">
    <location>
        <begin position="1"/>
        <end position="32"/>
    </location>
</feature>
<dbReference type="Proteomes" id="UP000275078">
    <property type="component" value="Unassembled WGS sequence"/>
</dbReference>
<dbReference type="InterPro" id="IPR027799">
    <property type="entry name" value="Rtf2_RING-finger"/>
</dbReference>
<dbReference type="InterPro" id="IPR006735">
    <property type="entry name" value="Rtf2"/>
</dbReference>
<dbReference type="CDD" id="cd16653">
    <property type="entry name" value="RING-like_Rtf2"/>
    <property type="match status" value="1"/>
</dbReference>
<evidence type="ECO:0000256" key="1">
    <source>
        <dbReference type="ARBA" id="ARBA00009885"/>
    </source>
</evidence>
<proteinExistence type="inferred from homology"/>
<gene>
    <name evidence="3" type="ORF">BJ508DRAFT_193229</name>
</gene>
<evidence type="ECO:0000313" key="4">
    <source>
        <dbReference type="Proteomes" id="UP000275078"/>
    </source>
</evidence>
<evidence type="ECO:0000256" key="2">
    <source>
        <dbReference type="SAM" id="MobiDB-lite"/>
    </source>
</evidence>
<dbReference type="GO" id="GO:0006274">
    <property type="term" value="P:DNA replication termination"/>
    <property type="evidence" value="ECO:0007669"/>
    <property type="project" value="TreeGrafter"/>
</dbReference>
<evidence type="ECO:0000313" key="3">
    <source>
        <dbReference type="EMBL" id="RPA75447.1"/>
    </source>
</evidence>
<sequence>MGNDGGSIPSRRELVHSPKKAQTHSQARESAHQTSSYRWSYCPLSKRPLQSPIVSDCLGYLYNMDAALEWLIKGIEAFGDGEEVTKGRLKTRRDFVRVVFEEEKLEGNRGGEEGQRSGEVDETRVRGEKWRCPVTRKELGPGVRACYLVPCGHAFAESAVKEVGGSACLVCNESYEPTDVIIINPTDEADIARLTARITALHKSKKAHSLKKLPKD</sequence>
<dbReference type="Pfam" id="PF04641">
    <property type="entry name" value="Rtf2"/>
    <property type="match status" value="1"/>
</dbReference>
<organism evidence="3 4">
    <name type="scientific">Ascobolus immersus RN42</name>
    <dbReference type="NCBI Taxonomy" id="1160509"/>
    <lineage>
        <taxon>Eukaryota</taxon>
        <taxon>Fungi</taxon>
        <taxon>Dikarya</taxon>
        <taxon>Ascomycota</taxon>
        <taxon>Pezizomycotina</taxon>
        <taxon>Pezizomycetes</taxon>
        <taxon>Pezizales</taxon>
        <taxon>Ascobolaceae</taxon>
        <taxon>Ascobolus</taxon>
    </lineage>
</organism>
<dbReference type="OrthoDB" id="247013at2759"/>
<dbReference type="PANTHER" id="PTHR12775">
    <property type="entry name" value="PROTEIN C20ORF43 HOMOLOG"/>
    <property type="match status" value="1"/>
</dbReference>
<comment type="similarity">
    <text evidence="1">Belongs to the rtf2 family.</text>
</comment>
<protein>
    <submittedName>
        <fullName evidence="3">DUF602-domain-containing protein</fullName>
    </submittedName>
</protein>
<dbReference type="STRING" id="1160509.A0A3N4HQ55"/>
<accession>A0A3N4HQ55</accession>
<name>A0A3N4HQ55_ASCIM</name>
<dbReference type="AlphaFoldDB" id="A0A3N4HQ55"/>
<dbReference type="GO" id="GO:0005634">
    <property type="term" value="C:nucleus"/>
    <property type="evidence" value="ECO:0007669"/>
    <property type="project" value="TreeGrafter"/>
</dbReference>
<dbReference type="PANTHER" id="PTHR12775:SF0">
    <property type="entry name" value="REPLICATION TERMINATION FACTOR 2"/>
    <property type="match status" value="1"/>
</dbReference>